<comment type="caution">
    <text evidence="1">The sequence shown here is derived from an EMBL/GenBank/DDBJ whole genome shotgun (WGS) entry which is preliminary data.</text>
</comment>
<dbReference type="EMBL" id="JBANRG010000054">
    <property type="protein sequence ID" value="KAK7443542.1"/>
    <property type="molecule type" value="Genomic_DNA"/>
</dbReference>
<evidence type="ECO:0000313" key="1">
    <source>
        <dbReference type="EMBL" id="KAK7443542.1"/>
    </source>
</evidence>
<organism evidence="1 2">
    <name type="scientific">Marasmiellus scandens</name>
    <dbReference type="NCBI Taxonomy" id="2682957"/>
    <lineage>
        <taxon>Eukaryota</taxon>
        <taxon>Fungi</taxon>
        <taxon>Dikarya</taxon>
        <taxon>Basidiomycota</taxon>
        <taxon>Agaricomycotina</taxon>
        <taxon>Agaricomycetes</taxon>
        <taxon>Agaricomycetidae</taxon>
        <taxon>Agaricales</taxon>
        <taxon>Marasmiineae</taxon>
        <taxon>Omphalotaceae</taxon>
        <taxon>Marasmiellus</taxon>
    </lineage>
</organism>
<sequence length="180" mass="20692">MRRYSDWFLSPRPVIFFNQHWRRITNKHELRDKILSTILLGEQSIRDADVLTRMSWASGKLAARAHCLSGVSVEPDYDEFCSTSFNRPGKALFDAQPKLRERLYGIGDDFFSDADHASFVLLLWSRFRGAFGMHSLGESGEHQDVEEVFTRADDEFIPGMSSQVDGDENAIEMEMFALEF</sequence>
<evidence type="ECO:0000313" key="2">
    <source>
        <dbReference type="Proteomes" id="UP001498398"/>
    </source>
</evidence>
<accession>A0ABR1IZX4</accession>
<protein>
    <submittedName>
        <fullName evidence="1">Uncharacterized protein</fullName>
    </submittedName>
</protein>
<gene>
    <name evidence="1" type="ORF">VKT23_015715</name>
</gene>
<reference evidence="1 2" key="1">
    <citation type="submission" date="2024-01" db="EMBL/GenBank/DDBJ databases">
        <title>A draft genome for the cacao thread blight pathogen Marasmiellus scandens.</title>
        <authorList>
            <person name="Baruah I.K."/>
            <person name="Leung J."/>
            <person name="Bukari Y."/>
            <person name="Amoako-Attah I."/>
            <person name="Meinhardt L.W."/>
            <person name="Bailey B.A."/>
            <person name="Cohen S.P."/>
        </authorList>
    </citation>
    <scope>NUCLEOTIDE SEQUENCE [LARGE SCALE GENOMIC DNA]</scope>
    <source>
        <strain evidence="1 2">GH-19</strain>
    </source>
</reference>
<proteinExistence type="predicted"/>
<dbReference type="Proteomes" id="UP001498398">
    <property type="component" value="Unassembled WGS sequence"/>
</dbReference>
<name>A0ABR1IZX4_9AGAR</name>
<keyword evidence="2" id="KW-1185">Reference proteome</keyword>